<comment type="caution">
    <text evidence="2">The sequence shown here is derived from an EMBL/GenBank/DDBJ whole genome shotgun (WGS) entry which is preliminary data.</text>
</comment>
<name>A0ABU8YWR5_9CYAN</name>
<keyword evidence="2" id="KW-0378">Hydrolase</keyword>
<keyword evidence="2" id="KW-0255">Endonuclease</keyword>
<feature type="non-terminal residue" evidence="2">
    <location>
        <position position="1"/>
    </location>
</feature>
<evidence type="ECO:0000313" key="3">
    <source>
        <dbReference type="Proteomes" id="UP001384579"/>
    </source>
</evidence>
<evidence type="ECO:0000256" key="1">
    <source>
        <dbReference type="SAM" id="Coils"/>
    </source>
</evidence>
<accession>A0ABU8YWR5</accession>
<evidence type="ECO:0000313" key="2">
    <source>
        <dbReference type="EMBL" id="MEK0188906.1"/>
    </source>
</evidence>
<protein>
    <submittedName>
        <fullName evidence="2">Uma2 family endonuclease</fullName>
    </submittedName>
</protein>
<keyword evidence="3" id="KW-1185">Reference proteome</keyword>
<keyword evidence="2" id="KW-0540">Nuclease</keyword>
<feature type="coiled-coil region" evidence="1">
    <location>
        <begin position="37"/>
        <end position="69"/>
    </location>
</feature>
<keyword evidence="1" id="KW-0175">Coiled coil</keyword>
<dbReference type="PANTHER" id="PTHR33352">
    <property type="entry name" value="SLR1095 PROTEIN"/>
    <property type="match status" value="1"/>
</dbReference>
<dbReference type="Proteomes" id="UP001384579">
    <property type="component" value="Unassembled WGS sequence"/>
</dbReference>
<reference evidence="2 3" key="1">
    <citation type="journal article" date="2020" name="Harmful Algae">
        <title>Molecular and morphological characterization of a novel dihydroanatoxin-a producing Microcoleus species (cyanobacteria) from the Russian River, California, USA.</title>
        <authorList>
            <person name="Conklin K.Y."/>
            <person name="Stancheva R."/>
            <person name="Otten T.G."/>
            <person name="Fadness R."/>
            <person name="Boyer G.L."/>
            <person name="Read B."/>
            <person name="Zhang X."/>
            <person name="Sheath R.G."/>
        </authorList>
    </citation>
    <scope>NUCLEOTIDE SEQUENCE [LARGE SCALE GENOMIC DNA]</scope>
    <source>
        <strain evidence="2 3">PTRS2</strain>
    </source>
</reference>
<dbReference type="EMBL" id="JBBLXS010000823">
    <property type="protein sequence ID" value="MEK0188906.1"/>
    <property type="molecule type" value="Genomic_DNA"/>
</dbReference>
<dbReference type="PANTHER" id="PTHR33352:SF3">
    <property type="entry name" value="SLR1612 PROTEIN"/>
    <property type="match status" value="1"/>
</dbReference>
<dbReference type="GO" id="GO:0004519">
    <property type="term" value="F:endonuclease activity"/>
    <property type="evidence" value="ECO:0007669"/>
    <property type="project" value="UniProtKB-KW"/>
</dbReference>
<proteinExistence type="predicted"/>
<sequence length="88" mass="10308">YPIEPLEIELGLWQGSYQNQTQLWLRWWDIHGNLLLIGDERAELEKLRTEQERQRAERAEQKAARLAERLLAMGIDPDADDSPDFGHP</sequence>
<organism evidence="2 3">
    <name type="scientific">Microcoleus anatoxicus PTRS2</name>
    <dbReference type="NCBI Taxonomy" id="2705321"/>
    <lineage>
        <taxon>Bacteria</taxon>
        <taxon>Bacillati</taxon>
        <taxon>Cyanobacteriota</taxon>
        <taxon>Cyanophyceae</taxon>
        <taxon>Oscillatoriophycideae</taxon>
        <taxon>Oscillatoriales</taxon>
        <taxon>Microcoleaceae</taxon>
        <taxon>Microcoleus</taxon>
        <taxon>Microcoleus anatoxicus</taxon>
    </lineage>
</organism>
<gene>
    <name evidence="2" type="ORF">WMG39_29265</name>
</gene>